<protein>
    <recommendedName>
        <fullName evidence="4">Pherophorin domain-containing protein</fullName>
    </recommendedName>
</protein>
<feature type="compositionally biased region" description="Pro residues" evidence="1">
    <location>
        <begin position="130"/>
        <end position="208"/>
    </location>
</feature>
<evidence type="ECO:0000313" key="3">
    <source>
        <dbReference type="Proteomes" id="UP000001058"/>
    </source>
</evidence>
<feature type="region of interest" description="Disordered" evidence="1">
    <location>
        <begin position="116"/>
        <end position="216"/>
    </location>
</feature>
<dbReference type="GeneID" id="9624584"/>
<keyword evidence="3" id="KW-1185">Reference proteome</keyword>
<proteinExistence type="predicted"/>
<dbReference type="OrthoDB" id="543726at2759"/>
<evidence type="ECO:0008006" key="4">
    <source>
        <dbReference type="Google" id="ProtNLM"/>
    </source>
</evidence>
<dbReference type="InParanoid" id="D8U6X4"/>
<sequence>MTRTAPPSPYLWVALPRSASLVYLEFSGGVGTRQNDWRAWKNINNGRTDFKYLYHPLWYIVNTAKAAQIARANAFTVIGTTVRVTTPITLSMQLPAYGYVNPQRYSLNSLTCTSASARTADPAPNENAKPSPPPPLRSSPPPPPLRSSPPPPPLRSSPPPPPLRSSPPPPPLRSSLPPPPLRSSPPPPPLRSSPPPPPLRSSPPPPPLRSTVSSRMASVDTAIDAVSTATAAYEKSSAAVTTTTTTTTTAPYMLDESSVNIAARAAQQQTSSYSDQQTAAKLDTRGASVSAFEGSISPVFMQRLKALMSAYCRAQSGGDDCEVDWDGNTDWWRDWFLRLQPAQIATGLDEPVWNRTASGLDNVTSMLVVCPYRPFNYRCQIDAHSYQSTIITRSRTSTQSFGVTNRVQILFGFKNDLGGFQAGISFSASSSFSWSDGTAVANTETATTVQSYSVQMNPATNPTQKCAHLLTRMTVANVRGIQSAWLTINGYVGFHHDDASPNPLCLPARSIDRSIDRSAAAAAASSYSIKSSRVWKKWADSNPHYYRAQPFSSVIENAKSFGLKEAAEWTMVNGMARIQVPIDVVVMTGVSGSTGAVYYDAGSPQCNLPEPA</sequence>
<dbReference type="EMBL" id="GL378363">
    <property type="protein sequence ID" value="EFJ44589.1"/>
    <property type="molecule type" value="Genomic_DNA"/>
</dbReference>
<name>D8U6X4_VOLCA</name>
<dbReference type="PANTHER" id="PTHR36586">
    <property type="entry name" value="PROLINE-RICH EXTENSIN-LIKE"/>
    <property type="match status" value="1"/>
</dbReference>
<dbReference type="KEGG" id="vcn:VOLCADRAFT_106366"/>
<evidence type="ECO:0000256" key="1">
    <source>
        <dbReference type="SAM" id="MobiDB-lite"/>
    </source>
</evidence>
<dbReference type="AlphaFoldDB" id="D8U6X4"/>
<reference evidence="2 3" key="1">
    <citation type="journal article" date="2010" name="Science">
        <title>Genomic analysis of organismal complexity in the multicellular green alga Volvox carteri.</title>
        <authorList>
            <person name="Prochnik S.E."/>
            <person name="Umen J."/>
            <person name="Nedelcu A.M."/>
            <person name="Hallmann A."/>
            <person name="Miller S.M."/>
            <person name="Nishii I."/>
            <person name="Ferris P."/>
            <person name="Kuo A."/>
            <person name="Mitros T."/>
            <person name="Fritz-Laylin L.K."/>
            <person name="Hellsten U."/>
            <person name="Chapman J."/>
            <person name="Simakov O."/>
            <person name="Rensing S.A."/>
            <person name="Terry A."/>
            <person name="Pangilinan J."/>
            <person name="Kapitonov V."/>
            <person name="Jurka J."/>
            <person name="Salamov A."/>
            <person name="Shapiro H."/>
            <person name="Schmutz J."/>
            <person name="Grimwood J."/>
            <person name="Lindquist E."/>
            <person name="Lucas S."/>
            <person name="Grigoriev I.V."/>
            <person name="Schmitt R."/>
            <person name="Kirk D."/>
            <person name="Rokhsar D.S."/>
        </authorList>
    </citation>
    <scope>NUCLEOTIDE SEQUENCE [LARGE SCALE GENOMIC DNA]</scope>
    <source>
        <strain evidence="3">f. Nagariensis / Eve</strain>
    </source>
</reference>
<gene>
    <name evidence="2" type="ORF">VOLCADRAFT_106366</name>
</gene>
<dbReference type="PANTHER" id="PTHR36586:SF16">
    <property type="entry name" value="EXTENSIN-2-RELATED"/>
    <property type="match status" value="1"/>
</dbReference>
<evidence type="ECO:0000313" key="2">
    <source>
        <dbReference type="EMBL" id="EFJ44589.1"/>
    </source>
</evidence>
<accession>D8U6X4</accession>
<dbReference type="RefSeq" id="XP_002954439.1">
    <property type="nucleotide sequence ID" value="XM_002954393.1"/>
</dbReference>
<dbReference type="Proteomes" id="UP000001058">
    <property type="component" value="Unassembled WGS sequence"/>
</dbReference>
<organism evidence="3">
    <name type="scientific">Volvox carteri f. nagariensis</name>
    <dbReference type="NCBI Taxonomy" id="3068"/>
    <lineage>
        <taxon>Eukaryota</taxon>
        <taxon>Viridiplantae</taxon>
        <taxon>Chlorophyta</taxon>
        <taxon>core chlorophytes</taxon>
        <taxon>Chlorophyceae</taxon>
        <taxon>CS clade</taxon>
        <taxon>Chlamydomonadales</taxon>
        <taxon>Volvocaceae</taxon>
        <taxon>Volvox</taxon>
    </lineage>
</organism>